<comment type="caution">
    <text evidence="3">The sequence shown here is derived from an EMBL/GenBank/DDBJ whole genome shotgun (WGS) entry which is preliminary data.</text>
</comment>
<feature type="region of interest" description="Disordered" evidence="1">
    <location>
        <begin position="1"/>
        <end position="62"/>
    </location>
</feature>
<dbReference type="VEuPathDB" id="TriTrypDB:C4B63_207g7"/>
<dbReference type="VEuPathDB" id="TriTrypDB:TCDM_00495"/>
<dbReference type="VEuPathDB" id="TriTrypDB:C4B63_4g77"/>
<proteinExistence type="predicted"/>
<dbReference type="VEuPathDB" id="TriTrypDB:C3747_2g481"/>
<dbReference type="VEuPathDB" id="TriTrypDB:TcBrA4_0085540"/>
<dbReference type="VEuPathDB" id="TriTrypDB:TcG_01090"/>
<dbReference type="AlphaFoldDB" id="A0A2V2VYL0"/>
<dbReference type="VEuPathDB" id="TriTrypDB:TcCL_NonESM05420"/>
<dbReference type="VEuPathDB" id="TriTrypDB:BCY84_18615"/>
<organism evidence="3 4">
    <name type="scientific">Trypanosoma cruzi</name>
    <dbReference type="NCBI Taxonomy" id="5693"/>
    <lineage>
        <taxon>Eukaryota</taxon>
        <taxon>Discoba</taxon>
        <taxon>Euglenozoa</taxon>
        <taxon>Kinetoplastea</taxon>
        <taxon>Metakinetoplastina</taxon>
        <taxon>Trypanosomatida</taxon>
        <taxon>Trypanosomatidae</taxon>
        <taxon>Trypanosoma</taxon>
        <taxon>Schizotrypanum</taxon>
    </lineage>
</organism>
<name>A0A2V2VYL0_TRYCR</name>
<dbReference type="OrthoDB" id="265721at2759"/>
<dbReference type="VEuPathDB" id="TriTrypDB:Tc_MARK_4791"/>
<sequence>MNFKNRVSETKGEVKGPSRQRPLKENKRKFAAGDAIKKASVGRRADETHPKRVQAANGPSQQQKVQVATTTSWVKGGSSLSFADVVRRKTENVVMNIQPEESHEDIAEVVHVENDAVDLMHDIQEDSINVHNMNNESEDIAYPTIQQDTAIVQAVIPPLPEEELMEVPSIKYYVLEIDRIVEESVNLPPRTMATAADYMGVYTFSGQAGKPPTPPTATQLQQQFYRPETTTARPFGGMSGTSEISRGQHWGSQPGHTVDYTNANWSLQERGQRMFHQGMQYSSYAPPPPVQQQQPQRNFMPQTVNRMLQSDSADAPLRHLRESGTFNRHPGNGGGVW</sequence>
<dbReference type="EMBL" id="PRFA01000004">
    <property type="protein sequence ID" value="PWV01448.1"/>
    <property type="molecule type" value="Genomic_DNA"/>
</dbReference>
<dbReference type="VEuPathDB" id="TriTrypDB:TcCLB.503833.50"/>
<dbReference type="VEuPathDB" id="TriTrypDB:TCSYLVIO_006082"/>
<reference evidence="3 4" key="1">
    <citation type="journal article" date="2018" name="Microb. Genom.">
        <title>Expanding an expanded genome: long-read sequencing of Trypanosoma cruzi.</title>
        <authorList>
            <person name="Berna L."/>
            <person name="Rodriguez M."/>
            <person name="Chiribao M.L."/>
            <person name="Parodi-Talice A."/>
            <person name="Pita S."/>
            <person name="Rijo G."/>
            <person name="Alvarez-Valin F."/>
            <person name="Robello C."/>
        </authorList>
    </citation>
    <scope>NUCLEOTIDE SEQUENCE [LARGE SCALE GENOMIC DNA]</scope>
    <source>
        <strain evidence="3 4">Dm28c</strain>
    </source>
</reference>
<dbReference type="VEuPathDB" id="TriTrypDB:TcCLB.511287.110"/>
<feature type="compositionally biased region" description="Basic and acidic residues" evidence="1">
    <location>
        <begin position="1"/>
        <end position="16"/>
    </location>
</feature>
<protein>
    <submittedName>
        <fullName evidence="3">Uncharacterized protein</fullName>
    </submittedName>
</protein>
<evidence type="ECO:0000256" key="1">
    <source>
        <dbReference type="SAM" id="MobiDB-lite"/>
    </source>
</evidence>
<evidence type="ECO:0000313" key="2">
    <source>
        <dbReference type="EMBL" id="PWU84699.1"/>
    </source>
</evidence>
<dbReference type="Proteomes" id="UP000246121">
    <property type="component" value="Unassembled WGS sequence"/>
</dbReference>
<dbReference type="EMBL" id="PRFA01000207">
    <property type="protein sequence ID" value="PWU84699.1"/>
    <property type="molecule type" value="Genomic_DNA"/>
</dbReference>
<evidence type="ECO:0000313" key="3">
    <source>
        <dbReference type="EMBL" id="PWV01448.1"/>
    </source>
</evidence>
<evidence type="ECO:0000313" key="4">
    <source>
        <dbReference type="Proteomes" id="UP000246121"/>
    </source>
</evidence>
<accession>A0A2V2VYL0</accession>
<dbReference type="VEuPathDB" id="TriTrypDB:ECC02_001012"/>
<gene>
    <name evidence="2" type="ORF">C4B63_207g7</name>
    <name evidence="3" type="ORF">C4B63_4g77</name>
</gene>